<sequence>MEIVALGAARIQAALRQREVSCLEVMQAHLDQISARNPQINAFVTLCADQALEQALALDNTAQDDWGQLAGLPVGIKDVTETAGIRTTFGSRLLADNIPAKDAAIVRRLKAAGAIVLGKTNTPEFAAGANTKNALFGATVNPWDTTRSVGGSTGGGAAALAAHMIPLAEGTDFGGSLRIPASFCGLVGLRPTAGLVASDPVAQPWDVGRVNGPMARSAQDVALMLGAIAGVDDLSPISTPPDWGFAPTDLADYVTRFDPRGLRVAYAPDIAGLGIDADVARTCENGLGAVAGLGLSMTDSALSLSDSNAAYQLLRGQWMVCNYADYLDRLEELNPSLRGNIEAGLNVTSRQIAQARSQQKQAWLRMLAEFETCDLIATPTVPVTPFPVEVNYPDQINGRPLSNYVDWLAQTYLITLTGFPALSVPIGLDSNGMPVGLQLIGKRYSEPMLLGLAHRIQQALPLAMPG</sequence>
<evidence type="ECO:0000313" key="2">
    <source>
        <dbReference type="EMBL" id="ATX65723.1"/>
    </source>
</evidence>
<dbReference type="AlphaFoldDB" id="A0A2K8KCU1"/>
<dbReference type="Proteomes" id="UP000228948">
    <property type="component" value="Chromosome"/>
</dbReference>
<dbReference type="SUPFAM" id="SSF75304">
    <property type="entry name" value="Amidase signature (AS) enzymes"/>
    <property type="match status" value="1"/>
</dbReference>
<dbReference type="GO" id="GO:0003824">
    <property type="term" value="F:catalytic activity"/>
    <property type="evidence" value="ECO:0007669"/>
    <property type="project" value="InterPro"/>
</dbReference>
<dbReference type="Pfam" id="PF01425">
    <property type="entry name" value="Amidase"/>
    <property type="match status" value="1"/>
</dbReference>
<name>A0A2K8KCU1_9RHOB</name>
<keyword evidence="3" id="KW-1185">Reference proteome</keyword>
<proteinExistence type="predicted"/>
<dbReference type="InterPro" id="IPR036928">
    <property type="entry name" value="AS_sf"/>
</dbReference>
<dbReference type="InterPro" id="IPR000120">
    <property type="entry name" value="Amidase"/>
</dbReference>
<protein>
    <submittedName>
        <fullName evidence="2">Amidase</fullName>
    </submittedName>
</protein>
<evidence type="ECO:0000313" key="3">
    <source>
        <dbReference type="Proteomes" id="UP000228948"/>
    </source>
</evidence>
<reference evidence="2 3" key="1">
    <citation type="submission" date="2017-11" db="EMBL/GenBank/DDBJ databases">
        <title>Revised Sequence and Annotation of the Rhodobaca barguzinensis strain alga05 Genome.</title>
        <authorList>
            <person name="Kopejtka K."/>
            <person name="Tomasch J.M."/>
            <person name="Bunk B."/>
            <person name="Koblizek M."/>
        </authorList>
    </citation>
    <scope>NUCLEOTIDE SEQUENCE [LARGE SCALE GENOMIC DNA]</scope>
    <source>
        <strain evidence="3">alga05</strain>
    </source>
</reference>
<evidence type="ECO:0000259" key="1">
    <source>
        <dbReference type="Pfam" id="PF01425"/>
    </source>
</evidence>
<dbReference type="InterPro" id="IPR023631">
    <property type="entry name" value="Amidase_dom"/>
</dbReference>
<dbReference type="STRING" id="441209.GCA_001870665_01314"/>
<dbReference type="RefSeq" id="WP_071480277.1">
    <property type="nucleotide sequence ID" value="NZ_CP024899.1"/>
</dbReference>
<dbReference type="PANTHER" id="PTHR11895">
    <property type="entry name" value="TRANSAMIDASE"/>
    <property type="match status" value="1"/>
</dbReference>
<dbReference type="PANTHER" id="PTHR11895:SF76">
    <property type="entry name" value="INDOLEACETAMIDE HYDROLASE"/>
    <property type="match status" value="1"/>
</dbReference>
<dbReference type="Gene3D" id="3.90.1300.10">
    <property type="entry name" value="Amidase signature (AS) domain"/>
    <property type="match status" value="1"/>
</dbReference>
<gene>
    <name evidence="2" type="ORF">BG454_07685</name>
</gene>
<dbReference type="KEGG" id="rbg:BG454_07685"/>
<organism evidence="2 3">
    <name type="scientific">Roseinatronobacter bogoriensis subsp. barguzinensis</name>
    <dbReference type="NCBI Taxonomy" id="441209"/>
    <lineage>
        <taxon>Bacteria</taxon>
        <taxon>Pseudomonadati</taxon>
        <taxon>Pseudomonadota</taxon>
        <taxon>Alphaproteobacteria</taxon>
        <taxon>Rhodobacterales</taxon>
        <taxon>Paracoccaceae</taxon>
        <taxon>Roseinatronobacter</taxon>
    </lineage>
</organism>
<accession>A0A2K8KCU1</accession>
<feature type="domain" description="Amidase" evidence="1">
    <location>
        <begin position="24"/>
        <end position="450"/>
    </location>
</feature>
<dbReference type="EMBL" id="CP024899">
    <property type="protein sequence ID" value="ATX65723.1"/>
    <property type="molecule type" value="Genomic_DNA"/>
</dbReference>